<keyword evidence="2" id="KW-0238">DNA-binding</keyword>
<evidence type="ECO:0000256" key="3">
    <source>
        <dbReference type="ARBA" id="ARBA00023163"/>
    </source>
</evidence>
<dbReference type="EMBL" id="JADCKQ010000016">
    <property type="protein sequence ID" value="MBI1495233.1"/>
    <property type="molecule type" value="Genomic_DNA"/>
</dbReference>
<comment type="caution">
    <text evidence="5">The sequence shown here is derived from an EMBL/GenBank/DDBJ whole genome shotgun (WGS) entry which is preliminary data.</text>
</comment>
<dbReference type="Gene3D" id="1.10.10.10">
    <property type="entry name" value="Winged helix-like DNA-binding domain superfamily/Winged helix DNA-binding domain"/>
    <property type="match status" value="2"/>
</dbReference>
<dbReference type="InterPro" id="IPR036388">
    <property type="entry name" value="WH-like_DNA-bd_sf"/>
</dbReference>
<proteinExistence type="predicted"/>
<organism evidence="5 6">
    <name type="scientific">Halocynthiibacter styelae</name>
    <dbReference type="NCBI Taxonomy" id="2761955"/>
    <lineage>
        <taxon>Bacteria</taxon>
        <taxon>Pseudomonadati</taxon>
        <taxon>Pseudomonadota</taxon>
        <taxon>Alphaproteobacteria</taxon>
        <taxon>Rhodobacterales</taxon>
        <taxon>Paracoccaceae</taxon>
        <taxon>Halocynthiibacter</taxon>
    </lineage>
</organism>
<reference evidence="5" key="1">
    <citation type="submission" date="2020-10" db="EMBL/GenBank/DDBJ databases">
        <title>Paenihalocynthiibacter styelae gen. nov., sp. nov., isolated from stalked sea squirt Styela clava.</title>
        <authorList>
            <person name="Kim Y.-O."/>
            <person name="Yoon J.-H."/>
        </authorList>
    </citation>
    <scope>NUCLEOTIDE SEQUENCE</scope>
    <source>
        <strain evidence="5">MYP1-1</strain>
    </source>
</reference>
<dbReference type="GO" id="GO:0003677">
    <property type="term" value="F:DNA binding"/>
    <property type="evidence" value="ECO:0007669"/>
    <property type="project" value="UniProtKB-KW"/>
</dbReference>
<dbReference type="InterPro" id="IPR002577">
    <property type="entry name" value="HTH_HxlR"/>
</dbReference>
<gene>
    <name evidence="5" type="ORF">H1D41_16445</name>
</gene>
<dbReference type="Pfam" id="PF01638">
    <property type="entry name" value="HxlR"/>
    <property type="match status" value="1"/>
</dbReference>
<accession>A0A8J7IL17</accession>
<evidence type="ECO:0000259" key="4">
    <source>
        <dbReference type="Pfam" id="PF01638"/>
    </source>
</evidence>
<dbReference type="InterPro" id="IPR036390">
    <property type="entry name" value="WH_DNA-bd_sf"/>
</dbReference>
<keyword evidence="1" id="KW-0805">Transcription regulation</keyword>
<feature type="domain" description="HTH hxlR-type" evidence="4">
    <location>
        <begin position="99"/>
        <end position="171"/>
    </location>
</feature>
<dbReference type="AlphaFoldDB" id="A0A8J7IL17"/>
<keyword evidence="3" id="KW-0804">Transcription</keyword>
<sequence length="182" mass="20146">MDINSFVNMTTRAWSLPILSKLHDGVAGRQAPLLAATGAGRTSFGQSLEHLMDLNLLERNPGHGHPLRPEFRLTDPGKAAAELAYRVYSRTEAADQDLLRKSWTLPVLTALHSTGQFSVIRRGLPRITDRALSQSLKLLEDRSWVRRAVDEKSRPLRPVYRAVNTGGLVSDIAGASVRFQIP</sequence>
<evidence type="ECO:0000313" key="6">
    <source>
        <dbReference type="Proteomes" id="UP000640583"/>
    </source>
</evidence>
<dbReference type="RefSeq" id="WP_228849944.1">
    <property type="nucleotide sequence ID" value="NZ_JADCKQ010000016.1"/>
</dbReference>
<dbReference type="Proteomes" id="UP000640583">
    <property type="component" value="Unassembled WGS sequence"/>
</dbReference>
<evidence type="ECO:0000256" key="1">
    <source>
        <dbReference type="ARBA" id="ARBA00023015"/>
    </source>
</evidence>
<name>A0A8J7IL17_9RHOB</name>
<dbReference type="SUPFAM" id="SSF46785">
    <property type="entry name" value="Winged helix' DNA-binding domain"/>
    <property type="match status" value="2"/>
</dbReference>
<protein>
    <submittedName>
        <fullName evidence="5">Helix-turn-helix transcriptional regulator</fullName>
    </submittedName>
</protein>
<dbReference type="PANTHER" id="PTHR33204">
    <property type="entry name" value="TRANSCRIPTIONAL REGULATOR, MARR FAMILY"/>
    <property type="match status" value="1"/>
</dbReference>
<evidence type="ECO:0000256" key="2">
    <source>
        <dbReference type="ARBA" id="ARBA00023125"/>
    </source>
</evidence>
<evidence type="ECO:0000313" key="5">
    <source>
        <dbReference type="EMBL" id="MBI1495233.1"/>
    </source>
</evidence>
<keyword evidence="6" id="KW-1185">Reference proteome</keyword>